<evidence type="ECO:0000256" key="1">
    <source>
        <dbReference type="SAM" id="MobiDB-lite"/>
    </source>
</evidence>
<evidence type="ECO:0000313" key="2">
    <source>
        <dbReference type="EMBL" id="TKT89484.1"/>
    </source>
</evidence>
<dbReference type="Proteomes" id="UP000304900">
    <property type="component" value="Unassembled WGS sequence"/>
</dbReference>
<feature type="region of interest" description="Disordered" evidence="1">
    <location>
        <begin position="114"/>
        <end position="139"/>
    </location>
</feature>
<gene>
    <name evidence="2" type="ORF">FDK13_24385</name>
</gene>
<dbReference type="EMBL" id="SZVO01000012">
    <property type="protein sequence ID" value="TKT89484.1"/>
    <property type="molecule type" value="Genomic_DNA"/>
</dbReference>
<dbReference type="RefSeq" id="WP_137342621.1">
    <property type="nucleotide sequence ID" value="NZ_SZVO01000012.1"/>
</dbReference>
<dbReference type="AlphaFoldDB" id="A0A4U6D5Z9"/>
<organism evidence="2 3">
    <name type="scientific">Dyadobacter frigoris</name>
    <dbReference type="NCBI Taxonomy" id="2576211"/>
    <lineage>
        <taxon>Bacteria</taxon>
        <taxon>Pseudomonadati</taxon>
        <taxon>Bacteroidota</taxon>
        <taxon>Cytophagia</taxon>
        <taxon>Cytophagales</taxon>
        <taxon>Spirosomataceae</taxon>
        <taxon>Dyadobacter</taxon>
    </lineage>
</organism>
<dbReference type="Pfam" id="PF07030">
    <property type="entry name" value="Phage_Mu_Gp36"/>
    <property type="match status" value="1"/>
</dbReference>
<sequence length="139" mass="15333">MFIISTDLSTGLYTEIKNLLARFSEVMILTACKAAEREIEDYLSRRYLIRPELEKTGETRDQLLVMIGRDIAIYHLYSVAETIPAKVSDRYSDAIRILKDYASGEMALTGVAAAPDPGIGTPDGNQIGFGGRPPRPPLV</sequence>
<accession>A0A4U6D5Z9</accession>
<name>A0A4U6D5Z9_9BACT</name>
<evidence type="ECO:0000313" key="3">
    <source>
        <dbReference type="Proteomes" id="UP000304900"/>
    </source>
</evidence>
<proteinExistence type="predicted"/>
<protein>
    <submittedName>
        <fullName evidence="2">DUF1320 domain-containing protein</fullName>
    </submittedName>
</protein>
<dbReference type="OrthoDB" id="964514at2"/>
<keyword evidence="3" id="KW-1185">Reference proteome</keyword>
<dbReference type="InterPro" id="IPR009752">
    <property type="entry name" value="Phage_Mu_GpJ"/>
</dbReference>
<reference evidence="2 3" key="1">
    <citation type="submission" date="2019-05" db="EMBL/GenBank/DDBJ databases">
        <title>Dyadobacter AR-3-8 sp. nov., isolated from arctic soil.</title>
        <authorList>
            <person name="Chaudhary D.K."/>
        </authorList>
    </citation>
    <scope>NUCLEOTIDE SEQUENCE [LARGE SCALE GENOMIC DNA]</scope>
    <source>
        <strain evidence="2 3">AR-3-8</strain>
    </source>
</reference>
<comment type="caution">
    <text evidence="2">The sequence shown here is derived from an EMBL/GenBank/DDBJ whole genome shotgun (WGS) entry which is preliminary data.</text>
</comment>